<comment type="caution">
    <text evidence="1">The sequence shown here is derived from an EMBL/GenBank/DDBJ whole genome shotgun (WGS) entry which is preliminary data.</text>
</comment>
<organism evidence="1">
    <name type="scientific">marine sediment metagenome</name>
    <dbReference type="NCBI Taxonomy" id="412755"/>
    <lineage>
        <taxon>unclassified sequences</taxon>
        <taxon>metagenomes</taxon>
        <taxon>ecological metagenomes</taxon>
    </lineage>
</organism>
<evidence type="ECO:0008006" key="2">
    <source>
        <dbReference type="Google" id="ProtNLM"/>
    </source>
</evidence>
<reference evidence="1" key="1">
    <citation type="journal article" date="2015" name="Nature">
        <title>Complex archaea that bridge the gap between prokaryotes and eukaryotes.</title>
        <authorList>
            <person name="Spang A."/>
            <person name="Saw J.H."/>
            <person name="Jorgensen S.L."/>
            <person name="Zaremba-Niedzwiedzka K."/>
            <person name="Martijn J."/>
            <person name="Lind A.E."/>
            <person name="van Eijk R."/>
            <person name="Schleper C."/>
            <person name="Guy L."/>
            <person name="Ettema T.J."/>
        </authorList>
    </citation>
    <scope>NUCLEOTIDE SEQUENCE</scope>
</reference>
<name>A0A0F9B478_9ZZZZ</name>
<dbReference type="EMBL" id="LAZR01039649">
    <property type="protein sequence ID" value="KKL16465.1"/>
    <property type="molecule type" value="Genomic_DNA"/>
</dbReference>
<sequence>PDTELLREMALVPLDGQAKARLKAMLAELELLPAEVVAFADNIRGFGRPSLAQIIAEAGDLSNYEGPAKLWSRMGLGLAIDGSTRYEGRSPRRRSVMHVIGTNFLRAGGPYKELYDERKAYEQTKPSCGKKLKKADGSEGGICKTPGAECCKPGHIHNRTLRYVEKRLLRDLWRVWRQS</sequence>
<accession>A0A0F9B478</accession>
<proteinExistence type="predicted"/>
<gene>
    <name evidence="1" type="ORF">LCGC14_2495310</name>
</gene>
<protein>
    <recommendedName>
        <fullName evidence="2">Transposase IS116/IS110/IS902 family protein</fullName>
    </recommendedName>
</protein>
<feature type="non-terminal residue" evidence="1">
    <location>
        <position position="1"/>
    </location>
</feature>
<dbReference type="AlphaFoldDB" id="A0A0F9B478"/>
<evidence type="ECO:0000313" key="1">
    <source>
        <dbReference type="EMBL" id="KKL16465.1"/>
    </source>
</evidence>